<evidence type="ECO:0000256" key="2">
    <source>
        <dbReference type="ARBA" id="ARBA00022737"/>
    </source>
</evidence>
<dbReference type="CDD" id="cd09917">
    <property type="entry name" value="F-box_SF"/>
    <property type="match status" value="1"/>
</dbReference>
<comment type="caution">
    <text evidence="4">The sequence shown here is derived from an EMBL/GenBank/DDBJ whole genome shotgun (WGS) entry which is preliminary data.</text>
</comment>
<accession>A0A2U1QJC8</accession>
<dbReference type="SUPFAM" id="SSF50998">
    <property type="entry name" value="Quinoprotein alcohol dehydrogenase-like"/>
    <property type="match status" value="1"/>
</dbReference>
<evidence type="ECO:0000259" key="3">
    <source>
        <dbReference type="PROSITE" id="PS50181"/>
    </source>
</evidence>
<dbReference type="InterPro" id="IPR042627">
    <property type="entry name" value="FBXW2"/>
</dbReference>
<name>A0A2U1QJC8_ARTAN</name>
<evidence type="ECO:0000256" key="1">
    <source>
        <dbReference type="ARBA" id="ARBA00022574"/>
    </source>
</evidence>
<dbReference type="InterPro" id="IPR011047">
    <property type="entry name" value="Quinoprotein_ADH-like_sf"/>
</dbReference>
<proteinExistence type="predicted"/>
<dbReference type="InterPro" id="IPR036047">
    <property type="entry name" value="F-box-like_dom_sf"/>
</dbReference>
<dbReference type="InterPro" id="IPR001680">
    <property type="entry name" value="WD40_rpt"/>
</dbReference>
<keyword evidence="2" id="KW-0677">Repeat</keyword>
<dbReference type="OrthoDB" id="538223at2759"/>
<keyword evidence="1" id="KW-0853">WD repeat</keyword>
<dbReference type="PANTHER" id="PTHR44436">
    <property type="entry name" value="F-BOX/WD REPEAT-CONTAINING PROTEIN 2"/>
    <property type="match status" value="1"/>
</dbReference>
<dbReference type="PROSITE" id="PS50181">
    <property type="entry name" value="FBOX"/>
    <property type="match status" value="1"/>
</dbReference>
<evidence type="ECO:0000313" key="4">
    <source>
        <dbReference type="EMBL" id="PWA98103.1"/>
    </source>
</evidence>
<dbReference type="EMBL" id="PKPP01000083">
    <property type="protein sequence ID" value="PWA98103.1"/>
    <property type="molecule type" value="Genomic_DNA"/>
</dbReference>
<dbReference type="InterPro" id="IPR001810">
    <property type="entry name" value="F-box_dom"/>
</dbReference>
<dbReference type="SUPFAM" id="SSF81383">
    <property type="entry name" value="F-box domain"/>
    <property type="match status" value="1"/>
</dbReference>
<dbReference type="Gene3D" id="1.20.1280.50">
    <property type="match status" value="1"/>
</dbReference>
<keyword evidence="5" id="KW-1185">Reference proteome</keyword>
<protein>
    <submittedName>
        <fullName evidence="4">F-box/WD-40 repeat-containing protein</fullName>
    </submittedName>
</protein>
<reference evidence="4 5" key="1">
    <citation type="journal article" date="2018" name="Mol. Plant">
        <title>The genome of Artemisia annua provides insight into the evolution of Asteraceae family and artemisinin biosynthesis.</title>
        <authorList>
            <person name="Shen Q."/>
            <person name="Zhang L."/>
            <person name="Liao Z."/>
            <person name="Wang S."/>
            <person name="Yan T."/>
            <person name="Shi P."/>
            <person name="Liu M."/>
            <person name="Fu X."/>
            <person name="Pan Q."/>
            <person name="Wang Y."/>
            <person name="Lv Z."/>
            <person name="Lu X."/>
            <person name="Zhang F."/>
            <person name="Jiang W."/>
            <person name="Ma Y."/>
            <person name="Chen M."/>
            <person name="Hao X."/>
            <person name="Li L."/>
            <person name="Tang Y."/>
            <person name="Lv G."/>
            <person name="Zhou Y."/>
            <person name="Sun X."/>
            <person name="Brodelius P.E."/>
            <person name="Rose J.K.C."/>
            <person name="Tang K."/>
        </authorList>
    </citation>
    <scope>NUCLEOTIDE SEQUENCE [LARGE SCALE GENOMIC DNA]</scope>
    <source>
        <strain evidence="5">cv. Huhao1</strain>
        <tissue evidence="4">Leaf</tissue>
    </source>
</reference>
<dbReference type="PANTHER" id="PTHR44436:SF1">
    <property type="entry name" value="F-BOX_WD REPEAT-CONTAINING PROTEIN 2"/>
    <property type="match status" value="1"/>
</dbReference>
<dbReference type="SMART" id="SM00256">
    <property type="entry name" value="FBOX"/>
    <property type="match status" value="1"/>
</dbReference>
<dbReference type="Pfam" id="PF12937">
    <property type="entry name" value="F-box-like"/>
    <property type="match status" value="1"/>
</dbReference>
<dbReference type="AlphaFoldDB" id="A0A2U1QJC8"/>
<sequence>MDTAGPSNKRRHVISRTTIQSLNDDIISTIFSFLDFIHLIRCSAVCNSWSRVINKSKLFQTLYQKQRWIFGSDFDVSTSSEGTWKKQLQELAIGQHRSSLHTGSVDIYQWKGHTAGIDRCKMKMGLLLTGGSGKVMRLWSVERYKCLAEYHLPHTGSLIDFNFDESKVVGLVATQICIWRRNEKRSIFSSQGGQFPRGTCMCYVDPEAVVGCEDGRARVFDMYGKKWSRIIKMHEGPVTCLSFSDDQLLIGGSSYGRISLSDLSSDQQVAALKTNDYADLSTLCYNSRSHTLFAGSRSGRATAFDLRMMKRLWEVRVSPNILCSIQHMWDDVSVLAMGGIDGVLRLVDQQSGDILSSCIMYESSRKLYHSPNPHSNVTRKKGIRVAEDARFDLMPRTSRPSINSLAVGMQKVVTAHPDGMHEGPVTCLSFSDDQLLIGGSSYGRISLSDLSSDQQVAALKTNDYADLSTLCYNSRSHTLFAGSRSGRATAFDLRMMKRLWEVRVSPNILCSIQHMRDDVSVLAMGGIDGVLRLVDQQSGDILSSCIMYESSRKLYHSPNPHSNVTRKKGIRVAEDARFDLMPRTSRPSINSLAVGMQKVVTAHPDGYIRVWRFGK</sequence>
<dbReference type="InterPro" id="IPR015943">
    <property type="entry name" value="WD40/YVTN_repeat-like_dom_sf"/>
</dbReference>
<dbReference type="STRING" id="35608.A0A2U1QJC8"/>
<organism evidence="4 5">
    <name type="scientific">Artemisia annua</name>
    <name type="common">Sweet wormwood</name>
    <dbReference type="NCBI Taxonomy" id="35608"/>
    <lineage>
        <taxon>Eukaryota</taxon>
        <taxon>Viridiplantae</taxon>
        <taxon>Streptophyta</taxon>
        <taxon>Embryophyta</taxon>
        <taxon>Tracheophyta</taxon>
        <taxon>Spermatophyta</taxon>
        <taxon>Magnoliopsida</taxon>
        <taxon>eudicotyledons</taxon>
        <taxon>Gunneridae</taxon>
        <taxon>Pentapetalae</taxon>
        <taxon>asterids</taxon>
        <taxon>campanulids</taxon>
        <taxon>Asterales</taxon>
        <taxon>Asteraceae</taxon>
        <taxon>Asteroideae</taxon>
        <taxon>Anthemideae</taxon>
        <taxon>Artemisiinae</taxon>
        <taxon>Artemisia</taxon>
    </lineage>
</organism>
<dbReference type="Proteomes" id="UP000245207">
    <property type="component" value="Unassembled WGS sequence"/>
</dbReference>
<feature type="domain" description="F-box" evidence="3">
    <location>
        <begin position="16"/>
        <end position="62"/>
    </location>
</feature>
<gene>
    <name evidence="4" type="ORF">CTI12_AA021390</name>
</gene>
<evidence type="ECO:0000313" key="5">
    <source>
        <dbReference type="Proteomes" id="UP000245207"/>
    </source>
</evidence>
<dbReference type="Gene3D" id="2.130.10.10">
    <property type="entry name" value="YVTN repeat-like/Quinoprotein amine dehydrogenase"/>
    <property type="match status" value="3"/>
</dbReference>
<dbReference type="SMART" id="SM00320">
    <property type="entry name" value="WD40"/>
    <property type="match status" value="8"/>
</dbReference>